<dbReference type="Gramene" id="CDP16093">
    <property type="protein sequence ID" value="CDP16093"/>
    <property type="gene ID" value="GSCOC_T00017119001"/>
</dbReference>
<feature type="region of interest" description="Disordered" evidence="6">
    <location>
        <begin position="1"/>
        <end position="32"/>
    </location>
</feature>
<feature type="compositionally biased region" description="Basic and acidic residues" evidence="6">
    <location>
        <begin position="1"/>
        <end position="23"/>
    </location>
</feature>
<name>A0A068V843_COFCA</name>
<dbReference type="Pfam" id="PF03634">
    <property type="entry name" value="TCP"/>
    <property type="match status" value="1"/>
</dbReference>
<keyword evidence="3" id="KW-0238">DNA-binding</keyword>
<evidence type="ECO:0000256" key="5">
    <source>
        <dbReference type="ARBA" id="ARBA00023242"/>
    </source>
</evidence>
<evidence type="ECO:0000313" key="8">
    <source>
        <dbReference type="EMBL" id="CDP16093.1"/>
    </source>
</evidence>
<dbReference type="PANTHER" id="PTHR31072">
    <property type="entry name" value="TRANSCRIPTION FACTOR TCP4-RELATED"/>
    <property type="match status" value="1"/>
</dbReference>
<dbReference type="GO" id="GO:0003700">
    <property type="term" value="F:DNA-binding transcription factor activity"/>
    <property type="evidence" value="ECO:0007669"/>
    <property type="project" value="InterPro"/>
</dbReference>
<dbReference type="PROSITE" id="PS51369">
    <property type="entry name" value="TCP"/>
    <property type="match status" value="1"/>
</dbReference>
<reference evidence="9" key="1">
    <citation type="journal article" date="2014" name="Science">
        <title>The coffee genome provides insight into the convergent evolution of caffeine biosynthesis.</title>
        <authorList>
            <person name="Denoeud F."/>
            <person name="Carretero-Paulet L."/>
            <person name="Dereeper A."/>
            <person name="Droc G."/>
            <person name="Guyot R."/>
            <person name="Pietrella M."/>
            <person name="Zheng C."/>
            <person name="Alberti A."/>
            <person name="Anthony F."/>
            <person name="Aprea G."/>
            <person name="Aury J.M."/>
            <person name="Bento P."/>
            <person name="Bernard M."/>
            <person name="Bocs S."/>
            <person name="Campa C."/>
            <person name="Cenci A."/>
            <person name="Combes M.C."/>
            <person name="Crouzillat D."/>
            <person name="Da Silva C."/>
            <person name="Daddiego L."/>
            <person name="De Bellis F."/>
            <person name="Dussert S."/>
            <person name="Garsmeur O."/>
            <person name="Gayraud T."/>
            <person name="Guignon V."/>
            <person name="Jahn K."/>
            <person name="Jamilloux V."/>
            <person name="Joet T."/>
            <person name="Labadie K."/>
            <person name="Lan T."/>
            <person name="Leclercq J."/>
            <person name="Lepelley M."/>
            <person name="Leroy T."/>
            <person name="Li L.T."/>
            <person name="Librado P."/>
            <person name="Lopez L."/>
            <person name="Munoz A."/>
            <person name="Noel B."/>
            <person name="Pallavicini A."/>
            <person name="Perrotta G."/>
            <person name="Poncet V."/>
            <person name="Pot D."/>
            <person name="Priyono X."/>
            <person name="Rigoreau M."/>
            <person name="Rouard M."/>
            <person name="Rozas J."/>
            <person name="Tranchant-Dubreuil C."/>
            <person name="VanBuren R."/>
            <person name="Zhang Q."/>
            <person name="Andrade A.C."/>
            <person name="Argout X."/>
            <person name="Bertrand B."/>
            <person name="de Kochko A."/>
            <person name="Graziosi G."/>
            <person name="Henry R.J."/>
            <person name="Jayarama X."/>
            <person name="Ming R."/>
            <person name="Nagai C."/>
            <person name="Rounsley S."/>
            <person name="Sankoff D."/>
            <person name="Giuliano G."/>
            <person name="Albert V.A."/>
            <person name="Wincker P."/>
            <person name="Lashermes P."/>
        </authorList>
    </citation>
    <scope>NUCLEOTIDE SEQUENCE [LARGE SCALE GENOMIC DNA]</scope>
    <source>
        <strain evidence="9">cv. DH200-94</strain>
    </source>
</reference>
<dbReference type="InterPro" id="IPR017887">
    <property type="entry name" value="TF_TCP_subgr"/>
</dbReference>
<dbReference type="STRING" id="49390.A0A068V843"/>
<organism evidence="8 9">
    <name type="scientific">Coffea canephora</name>
    <name type="common">Robusta coffee</name>
    <dbReference type="NCBI Taxonomy" id="49390"/>
    <lineage>
        <taxon>Eukaryota</taxon>
        <taxon>Viridiplantae</taxon>
        <taxon>Streptophyta</taxon>
        <taxon>Embryophyta</taxon>
        <taxon>Tracheophyta</taxon>
        <taxon>Spermatophyta</taxon>
        <taxon>Magnoliopsida</taxon>
        <taxon>eudicotyledons</taxon>
        <taxon>Gunneridae</taxon>
        <taxon>Pentapetalae</taxon>
        <taxon>asterids</taxon>
        <taxon>lamiids</taxon>
        <taxon>Gentianales</taxon>
        <taxon>Rubiaceae</taxon>
        <taxon>Ixoroideae</taxon>
        <taxon>Gardenieae complex</taxon>
        <taxon>Bertiereae - Coffeeae clade</taxon>
        <taxon>Coffeeae</taxon>
        <taxon>Coffea</taxon>
    </lineage>
</organism>
<dbReference type="AlphaFoldDB" id="A0A068V843"/>
<feature type="domain" description="TCP" evidence="7">
    <location>
        <begin position="50"/>
        <end position="108"/>
    </location>
</feature>
<evidence type="ECO:0000256" key="1">
    <source>
        <dbReference type="ARBA" id="ARBA00004123"/>
    </source>
</evidence>
<dbReference type="OMA" id="QFNHIQF"/>
<dbReference type="OrthoDB" id="1889307at2759"/>
<keyword evidence="2" id="KW-0805">Transcription regulation</keyword>
<accession>A0A068V843</accession>
<evidence type="ECO:0000313" key="9">
    <source>
        <dbReference type="Proteomes" id="UP000295252"/>
    </source>
</evidence>
<sequence>MIMNSKDKAFQTKQEGDVNDSKFSKSASTSRPWAGFRNPRIVRVSRSFGGKDRHSKVCTVRGLRDRRIRLSVPTAIQLYDLQDRLGLSQPSKVVDWLIDATKSEIDKLPPLQIQAGSFSQFHQAIALSQHSSATSSNLPHFFCANPSYMKDVGAPSFLSNKQGLKINDHIHGNTNLSSFPSLLPNPLPYNPYYQWEASNLSLSQLGGHSNIPMQPEDSQSHNALSLGSSMALPSGSQLCFCPSAATIPTILPSLPPYMTASVESDPRQSNNFQFLSSSTQQVQANSLMPTLHLISSPLKSLTLNSNPKILHLQENSKNHPNKGDSGS</sequence>
<proteinExistence type="predicted"/>
<dbReference type="GO" id="GO:0043565">
    <property type="term" value="F:sequence-specific DNA binding"/>
    <property type="evidence" value="ECO:0007669"/>
    <property type="project" value="TreeGrafter"/>
</dbReference>
<protein>
    <recommendedName>
        <fullName evidence="7">TCP domain-containing protein</fullName>
    </recommendedName>
</protein>
<evidence type="ECO:0000256" key="3">
    <source>
        <dbReference type="ARBA" id="ARBA00023125"/>
    </source>
</evidence>
<dbReference type="EMBL" id="HG739200">
    <property type="protein sequence ID" value="CDP16093.1"/>
    <property type="molecule type" value="Genomic_DNA"/>
</dbReference>
<comment type="subcellular location">
    <subcellularLocation>
        <location evidence="1">Nucleus</location>
    </subcellularLocation>
</comment>
<dbReference type="PhylomeDB" id="A0A068V843"/>
<keyword evidence="9" id="KW-1185">Reference proteome</keyword>
<evidence type="ECO:0000256" key="4">
    <source>
        <dbReference type="ARBA" id="ARBA00023163"/>
    </source>
</evidence>
<dbReference type="PANTHER" id="PTHR31072:SF252">
    <property type="entry name" value="TRANSCRIPTION FACTOR TCP17"/>
    <property type="match status" value="1"/>
</dbReference>
<evidence type="ECO:0000256" key="6">
    <source>
        <dbReference type="SAM" id="MobiDB-lite"/>
    </source>
</evidence>
<keyword evidence="4" id="KW-0804">Transcription</keyword>
<dbReference type="Proteomes" id="UP000295252">
    <property type="component" value="Chromosome XI"/>
</dbReference>
<keyword evidence="5" id="KW-0539">Nucleus</keyword>
<evidence type="ECO:0000259" key="7">
    <source>
        <dbReference type="PROSITE" id="PS51369"/>
    </source>
</evidence>
<evidence type="ECO:0000256" key="2">
    <source>
        <dbReference type="ARBA" id="ARBA00023015"/>
    </source>
</evidence>
<gene>
    <name evidence="8" type="ORF">GSCOC_T00017119001</name>
</gene>
<dbReference type="GO" id="GO:0005634">
    <property type="term" value="C:nucleus"/>
    <property type="evidence" value="ECO:0007669"/>
    <property type="project" value="UniProtKB-SubCell"/>
</dbReference>
<dbReference type="FunCoup" id="A0A068V843">
    <property type="interactions" value="84"/>
</dbReference>
<dbReference type="InterPro" id="IPR005333">
    <property type="entry name" value="Transcription_factor_TCP"/>
</dbReference>
<dbReference type="InParanoid" id="A0A068V843"/>